<dbReference type="Pfam" id="PF16261">
    <property type="entry name" value="DUF4915"/>
    <property type="match status" value="1"/>
</dbReference>
<protein>
    <submittedName>
        <fullName evidence="3">DUF4915 domain-containing protein</fullName>
    </submittedName>
</protein>
<keyword evidence="4" id="KW-1185">Reference proteome</keyword>
<evidence type="ECO:0000313" key="4">
    <source>
        <dbReference type="Proteomes" id="UP000256838"/>
    </source>
</evidence>
<accession>A0A3D8JVC1</accession>
<feature type="region of interest" description="Disordered" evidence="1">
    <location>
        <begin position="244"/>
        <end position="264"/>
    </location>
</feature>
<sequence>MPRLLVSFCYTRPLGHAIARLDTENGAFEWVDVSSVPAPVYGAAGLVRVDMRYYAALQVKFGEALGTYLVELDEQARVTRAAPLPHIYDAHSMIAHGDELLLVGSGTNQVFALSWPDGGPPASRVYYEQAPGIDTLHMNSLQVFDGRVYLSMFGPRPDAEWHHADEGQILDLNAGGAVVARGLRHPHSLTVVGDTLMCLDSRSGTMIHVAGDPRSSFARLPGYLRGACAVDGRLYVGASVTRKRSKSRGTANAPPVSVPSPDAPAMQRVAAPTAPGMLASDGCGLHVIDAAATASTGVSMKHAVLDDACDWIDLSPFAPELYDVIPWYGAPVHGSRPAAMEQRLRAVNDEFTDLVGAWRRMLLQRLHMRELVREIDAARSDLPAVQRIAALARETERFWSADWPTAN</sequence>
<dbReference type="AlphaFoldDB" id="A0A3D8JVC1"/>
<evidence type="ECO:0000259" key="2">
    <source>
        <dbReference type="Pfam" id="PF16261"/>
    </source>
</evidence>
<name>A0A3D8JVC1_9BURK</name>
<dbReference type="RefSeq" id="WP_115535797.1">
    <property type="nucleotide sequence ID" value="NZ_QRGA01000013.1"/>
</dbReference>
<gene>
    <name evidence="3" type="ORF">DWV00_22380</name>
</gene>
<dbReference type="OrthoDB" id="9126522at2"/>
<dbReference type="Proteomes" id="UP000256838">
    <property type="component" value="Unassembled WGS sequence"/>
</dbReference>
<organism evidence="3 4">
    <name type="scientific">Trinickia dinghuensis</name>
    <dbReference type="NCBI Taxonomy" id="2291023"/>
    <lineage>
        <taxon>Bacteria</taxon>
        <taxon>Pseudomonadati</taxon>
        <taxon>Pseudomonadota</taxon>
        <taxon>Betaproteobacteria</taxon>
        <taxon>Burkholderiales</taxon>
        <taxon>Burkholderiaceae</taxon>
        <taxon>Trinickia</taxon>
    </lineage>
</organism>
<reference evidence="3 4" key="1">
    <citation type="submission" date="2018-08" db="EMBL/GenBank/DDBJ databases">
        <title>Paraburkholderia sp. DHOM06 isolated from forest soil.</title>
        <authorList>
            <person name="Gao Z.-H."/>
            <person name="Qiu L.-H."/>
        </authorList>
    </citation>
    <scope>NUCLEOTIDE SEQUENCE [LARGE SCALE GENOMIC DNA]</scope>
    <source>
        <strain evidence="3 4">DHOM06</strain>
    </source>
</reference>
<dbReference type="SUPFAM" id="SSF63825">
    <property type="entry name" value="YWTD domain"/>
    <property type="match status" value="1"/>
</dbReference>
<evidence type="ECO:0000256" key="1">
    <source>
        <dbReference type="SAM" id="MobiDB-lite"/>
    </source>
</evidence>
<dbReference type="EMBL" id="QRGA01000013">
    <property type="protein sequence ID" value="RDU96742.1"/>
    <property type="molecule type" value="Genomic_DNA"/>
</dbReference>
<comment type="caution">
    <text evidence="3">The sequence shown here is derived from an EMBL/GenBank/DDBJ whole genome shotgun (WGS) entry which is preliminary data.</text>
</comment>
<proteinExistence type="predicted"/>
<evidence type="ECO:0000313" key="3">
    <source>
        <dbReference type="EMBL" id="RDU96742.1"/>
    </source>
</evidence>
<dbReference type="InterPro" id="IPR017481">
    <property type="entry name" value="CHP03032"/>
</dbReference>
<feature type="domain" description="Conserved hypothetical protein CHP03032" evidence="2">
    <location>
        <begin position="132"/>
        <end position="251"/>
    </location>
</feature>